<evidence type="ECO:0000256" key="1">
    <source>
        <dbReference type="ARBA" id="ARBA00004397"/>
    </source>
</evidence>
<evidence type="ECO:0000256" key="10">
    <source>
        <dbReference type="RuleBase" id="RU364101"/>
    </source>
</evidence>
<proteinExistence type="inferred from homology"/>
<feature type="region of interest" description="Disordered" evidence="11">
    <location>
        <begin position="1563"/>
        <end position="1818"/>
    </location>
</feature>
<feature type="compositionally biased region" description="Polar residues" evidence="11">
    <location>
        <begin position="871"/>
        <end position="896"/>
    </location>
</feature>
<feature type="compositionally biased region" description="Basic and acidic residues" evidence="11">
    <location>
        <begin position="114"/>
        <end position="123"/>
    </location>
</feature>
<evidence type="ECO:0000313" key="16">
    <source>
        <dbReference type="Proteomes" id="UP000431533"/>
    </source>
</evidence>
<feature type="compositionally biased region" description="Polar residues" evidence="11">
    <location>
        <begin position="1602"/>
        <end position="1617"/>
    </location>
</feature>
<comment type="similarity">
    <text evidence="2 10">Belongs to the SEC16 family.</text>
</comment>
<dbReference type="Gene3D" id="1.25.40.1030">
    <property type="match status" value="1"/>
</dbReference>
<feature type="compositionally biased region" description="Pro residues" evidence="11">
    <location>
        <begin position="723"/>
        <end position="739"/>
    </location>
</feature>
<evidence type="ECO:0000256" key="4">
    <source>
        <dbReference type="ARBA" id="ARBA00022824"/>
    </source>
</evidence>
<feature type="compositionally biased region" description="Low complexity" evidence="11">
    <location>
        <begin position="1699"/>
        <end position="1718"/>
    </location>
</feature>
<feature type="region of interest" description="Disordered" evidence="11">
    <location>
        <begin position="176"/>
        <end position="338"/>
    </location>
</feature>
<keyword evidence="4 10" id="KW-0256">Endoplasmic reticulum</keyword>
<feature type="compositionally biased region" description="Acidic residues" evidence="11">
    <location>
        <begin position="302"/>
        <end position="311"/>
    </location>
</feature>
<feature type="compositionally biased region" description="Basic and acidic residues" evidence="11">
    <location>
        <begin position="237"/>
        <end position="253"/>
    </location>
</feature>
<dbReference type="PANTHER" id="PTHR13402:SF6">
    <property type="entry name" value="SECRETORY 16, ISOFORM I"/>
    <property type="match status" value="1"/>
</dbReference>
<dbReference type="RefSeq" id="XP_031004388.1">
    <property type="nucleotide sequence ID" value="XM_031151277.1"/>
</dbReference>
<evidence type="ECO:0000256" key="3">
    <source>
        <dbReference type="ARBA" id="ARBA00022448"/>
    </source>
</evidence>
<evidence type="ECO:0000259" key="14">
    <source>
        <dbReference type="Pfam" id="PF12935"/>
    </source>
</evidence>
<evidence type="ECO:0000256" key="6">
    <source>
        <dbReference type="ARBA" id="ARBA00022927"/>
    </source>
</evidence>
<feature type="region of interest" description="Disordered" evidence="11">
    <location>
        <begin position="1"/>
        <end position="137"/>
    </location>
</feature>
<reference evidence="15 16" key="1">
    <citation type="submission" date="2018-05" db="EMBL/GenBank/DDBJ databases">
        <title>Genome sequencing and assembly of the regulated plant pathogen Lachnellula willkommii and related sister species for the development of diagnostic species identification markers.</title>
        <authorList>
            <person name="Giroux E."/>
            <person name="Bilodeau G."/>
        </authorList>
    </citation>
    <scope>NUCLEOTIDE SEQUENCE [LARGE SCALE GENOMIC DNA]</scope>
    <source>
        <strain evidence="15 16">CBS 185.66</strain>
    </source>
</reference>
<dbReference type="GO" id="GO:0015031">
    <property type="term" value="P:protein transport"/>
    <property type="evidence" value="ECO:0007669"/>
    <property type="project" value="UniProtKB-KW"/>
</dbReference>
<dbReference type="GO" id="GO:0070971">
    <property type="term" value="C:endoplasmic reticulum exit site"/>
    <property type="evidence" value="ECO:0007669"/>
    <property type="project" value="TreeGrafter"/>
</dbReference>
<dbReference type="InterPro" id="IPR024340">
    <property type="entry name" value="Sec16_CCD"/>
</dbReference>
<comment type="function">
    <text evidence="9 10">Involved in the initiation of assembly of the COPII coat required for the formation of transport vesicles from the endoplasmic reticulum (ER) and the selection of cargo molecules. Also involved in autophagy.</text>
</comment>
<keyword evidence="7 10" id="KW-0072">Autophagy</keyword>
<dbReference type="Pfam" id="PF12931">
    <property type="entry name" value="TPR_Sec16"/>
    <property type="match status" value="1"/>
</dbReference>
<keyword evidence="16" id="KW-1185">Reference proteome</keyword>
<keyword evidence="5 10" id="KW-0931">ER-Golgi transport</keyword>
<dbReference type="InterPro" id="IPR024468">
    <property type="entry name" value="Sec16_N"/>
</dbReference>
<feature type="compositionally biased region" description="Low complexity" evidence="11">
    <location>
        <begin position="1853"/>
        <end position="1876"/>
    </location>
</feature>
<evidence type="ECO:0000259" key="13">
    <source>
        <dbReference type="Pfam" id="PF12932"/>
    </source>
</evidence>
<feature type="domain" description="Sec16 central conserved" evidence="13">
    <location>
        <begin position="1017"/>
        <end position="1135"/>
    </location>
</feature>
<dbReference type="GO" id="GO:0016192">
    <property type="term" value="P:vesicle-mediated transport"/>
    <property type="evidence" value="ECO:0007669"/>
    <property type="project" value="UniProtKB-KW"/>
</dbReference>
<feature type="compositionally biased region" description="Basic and acidic residues" evidence="11">
    <location>
        <begin position="1731"/>
        <end position="1741"/>
    </location>
</feature>
<keyword evidence="6 10" id="KW-0653">Protein transport</keyword>
<feature type="compositionally biased region" description="Acidic residues" evidence="11">
    <location>
        <begin position="435"/>
        <end position="446"/>
    </location>
</feature>
<evidence type="ECO:0000256" key="8">
    <source>
        <dbReference type="ARBA" id="ARBA00023136"/>
    </source>
</evidence>
<sequence length="1978" mass="212961">MSSESSSLSWHPAFMPNSSADIIHTKPTPESHSSTFPTEHAILEDSKPDSSMVPSRVDTQEPPAEALEDSEPIPDNTAHPELPNLRDALATSLASPGGVEMDESPVHNGIEMPETAREDKAEFPSEAPSNESKHLSTMSFARTAQEVNWGEDDEVDPEWNISRADTDPFKLMAKTDRTNSFPQVPPAHSSGLNHYEEPLPQSQAEEIMNKAEHESRDLFGDEEHDGEDDFFAQQASSEHELFPEPHHEGRDESVQTDFGQTYGGDFQQEEGQEDQARYEEGIPLVQSAEDEYADRPPPAFMDGDEGDEEDFFTQVSKSEPAPDQSLSEPPTLERKSTMQVMDSLHFQPHQQTHPDIVEETIETAQSSLDRATGGGIAVSTSTILSQVLGDPAAPIHSEAETLTALGMDSADGDLAEKWKAALAGDEFLDDDDEFLADDEPVDEDAALDPAALFGSDDEGFLDDTDDQDAESNAFNQTSPPIPAPVTSPNGHVVGFDSLTGAAQPRPMSSSSSRYLPAGTNTAVPPPVNNYAPSGPMLTDLSRPGLTTSVSTPYISPATPSFPPQQQELQRPEMPKAQSFANQSKGGYSSPYDLPMEVIKPRKRVSMQQINHGYNAPAANVPPPRSASMHDQPPLPQSRGSGSSLSPPQSSHSAQQSQLQPTAGPPSAQPPKTIKKQASGFFEELPMSSRPKPAPRHSTGYGSPTLPGQASAPPQFPGQVAQPLYPPPIQQQVAPGPPAPQGLVAPERVSPYASLTTTPVLPPSMASRYSPAPPQPQAHTAPPALSRYSPAPPIQRQQSQVYNAPPVNAPPPPVFAHQPRTSSPLAHFERSQEPRYGSDPSLDRRSSSSGYDSSVRAHHLPPTREVDENEQLPASTNQHYGSLSQQTLSRPPQNTRATSTPPPPPAMKLASPPKRAPSNYLPQQALDTTPPQAFAPPQRSQTQSPGQTFARPRHEMPPSAPYQRPASVEIPTSPKAQPGPAMQPIFPPSRARGFSQALNYIAPTDGREHDPMQRWRGAPVFVWGVGGTIITSFPKDVPRYGMNQSVPMIIRSPGEVRTRNIKDIDPLPQRMTSFPGPLKGKSKKKDVAAWLTASIEILEQNASYLRTVTHLSHDDKRTEERIILWKILRVFIENDGVLEGNPVVEKAVRAVLSPDLDDANTTEAPLYATGADLSGITHSSDSGTRADPVDAYAVDQLRKHLLRGEREKAVWEAVDKRLWAHAMLISNTVSKDLYKQVAQEFVQKEVKNIGENTESLAALYEVFAGNFEESIDELVPPSARAGFQMVSTSNATGPSKDALDGLDRWRETLGLVLSNRSTDDNQALNAMGKLLSGYGRAEAAHICFLFARNLSNFGGIDDPSVNIVLVGSDHLKQPYEFDKEMEPILLSEVFEYGMSLSSVSNVAVSSPHLSIYKMQHATLLAEYGYREKALQYCESIAASITSQTRRSPYHHPLLVSALDDLSKRLKQSPREETTGWISKPSIDKVSGSLGSLFNKFVAGDEDKEGAGSIAGSGTESGPFARIAGGTPTISRSPSTTDIYGSHIGGLGINGTAIAIPATRASSKYAPNRTYTPEPLTASSYGSRPRSSLEERSSSEHRRYEPQRQMSQMSDYQPNSQPAPNHHVPQANTGYSPQSVYAPSSGSPYAPQQTTPITEQPPSNIYSSPQPLDNFGGLQPANSYAPVEPSSQQNSGYEPSNSSGYEPPASSGYEPPSGGYEPPSNSYQPYEEPDSPVDTKDKKKSFMDDDDDVPGASASQEKTKAEKDREADEAFRKAAEADAQKSSAAPAKKGWGLGGWFAKKEPQQDMSQPGKPIRAKLGEASSFVYDPDLKRWVNKKGGDVAPTPTSTPPPPRAVGPPRTASVPPASAPTSAPRAIPTAMRATSDYGGPTGSPLSRSDGLPPSSLSMESLVPPPMVRSVSNGSAAGGPPTAPPSRPSTSMSNASSIDDLLGPATGGSRKGTTRKKKGRGYIDVMGGDKGSS</sequence>
<feature type="compositionally biased region" description="Pro residues" evidence="11">
    <location>
        <begin position="1843"/>
        <end position="1852"/>
    </location>
</feature>
<feature type="compositionally biased region" description="Polar residues" evidence="11">
    <location>
        <begin position="937"/>
        <end position="946"/>
    </location>
</feature>
<feature type="domain" description="Sec16 N-terminal" evidence="14">
    <location>
        <begin position="272"/>
        <end position="461"/>
    </location>
</feature>
<dbReference type="GO" id="GO:0005789">
    <property type="term" value="C:endoplasmic reticulum membrane"/>
    <property type="evidence" value="ECO:0007669"/>
    <property type="project" value="UniProtKB-SubCell"/>
</dbReference>
<feature type="compositionally biased region" description="Acidic residues" evidence="11">
    <location>
        <begin position="455"/>
        <end position="469"/>
    </location>
</feature>
<dbReference type="OrthoDB" id="8918678at2759"/>
<feature type="region of interest" description="Disordered" evidence="11">
    <location>
        <begin position="435"/>
        <end position="989"/>
    </location>
</feature>
<protein>
    <recommendedName>
        <fullName evidence="10">Protein transport protein sec16</fullName>
    </recommendedName>
</protein>
<evidence type="ECO:0000259" key="12">
    <source>
        <dbReference type="Pfam" id="PF12931"/>
    </source>
</evidence>
<keyword evidence="8 10" id="KW-0472">Membrane</keyword>
<feature type="compositionally biased region" description="Basic and acidic residues" evidence="11">
    <location>
        <begin position="1585"/>
        <end position="1600"/>
    </location>
</feature>
<dbReference type="Pfam" id="PF12932">
    <property type="entry name" value="Sec16"/>
    <property type="match status" value="1"/>
</dbReference>
<evidence type="ECO:0000256" key="9">
    <source>
        <dbReference type="ARBA" id="ARBA00024687"/>
    </source>
</evidence>
<dbReference type="CDD" id="cd09233">
    <property type="entry name" value="ACE1-Sec16-like"/>
    <property type="match status" value="1"/>
</dbReference>
<feature type="compositionally biased region" description="Polar residues" evidence="11">
    <location>
        <begin position="127"/>
        <end position="137"/>
    </location>
</feature>
<dbReference type="InterPro" id="IPR024298">
    <property type="entry name" value="Sec16_Sec23-bd"/>
</dbReference>
<feature type="compositionally biased region" description="Polar residues" evidence="11">
    <location>
        <begin position="544"/>
        <end position="553"/>
    </location>
</feature>
<feature type="compositionally biased region" description="Polar residues" evidence="11">
    <location>
        <begin position="1624"/>
        <end position="1641"/>
    </location>
</feature>
<name>A0A8H8TYP3_9HELO</name>
<dbReference type="GO" id="GO:0007030">
    <property type="term" value="P:Golgi organization"/>
    <property type="evidence" value="ECO:0007669"/>
    <property type="project" value="TreeGrafter"/>
</dbReference>
<feature type="compositionally biased region" description="Low complexity" evidence="11">
    <location>
        <begin position="1778"/>
        <end position="1787"/>
    </location>
</feature>
<feature type="region of interest" description="Disordered" evidence="11">
    <location>
        <begin position="1831"/>
        <end position="1978"/>
    </location>
</feature>
<feature type="region of interest" description="Disordered" evidence="11">
    <location>
        <begin position="1505"/>
        <end position="1533"/>
    </location>
</feature>
<feature type="compositionally biased region" description="Basic and acidic residues" evidence="11">
    <location>
        <begin position="207"/>
        <end position="221"/>
    </location>
</feature>
<dbReference type="Proteomes" id="UP000431533">
    <property type="component" value="Unassembled WGS sequence"/>
</dbReference>
<dbReference type="GO" id="GO:0006914">
    <property type="term" value="P:autophagy"/>
    <property type="evidence" value="ECO:0007669"/>
    <property type="project" value="UniProtKB-KW"/>
</dbReference>
<comment type="subcellular location">
    <subcellularLocation>
        <location evidence="1">Endoplasmic reticulum membrane</location>
        <topology evidence="1">Peripheral membrane protein</topology>
        <orientation evidence="1">Cytoplasmic side</orientation>
    </subcellularLocation>
</comment>
<keyword evidence="3 10" id="KW-0813">Transport</keyword>
<dbReference type="PANTHER" id="PTHR13402">
    <property type="entry name" value="RGPR-RELATED"/>
    <property type="match status" value="1"/>
</dbReference>
<gene>
    <name evidence="15" type="primary">sec16</name>
    <name evidence="15" type="ORF">LHYA1_G006337</name>
</gene>
<evidence type="ECO:0000256" key="7">
    <source>
        <dbReference type="ARBA" id="ARBA00023006"/>
    </source>
</evidence>
<evidence type="ECO:0000256" key="2">
    <source>
        <dbReference type="ARBA" id="ARBA00005927"/>
    </source>
</evidence>
<feature type="compositionally biased region" description="Polar residues" evidence="11">
    <location>
        <begin position="919"/>
        <end position="930"/>
    </location>
</feature>
<dbReference type="GO" id="GO:0070973">
    <property type="term" value="P:protein localization to endoplasmic reticulum exit site"/>
    <property type="evidence" value="ECO:0007669"/>
    <property type="project" value="TreeGrafter"/>
</dbReference>
<feature type="compositionally biased region" description="Basic and acidic residues" evidence="11">
    <location>
        <begin position="1755"/>
        <end position="1777"/>
    </location>
</feature>
<evidence type="ECO:0000256" key="11">
    <source>
        <dbReference type="SAM" id="MobiDB-lite"/>
    </source>
</evidence>
<feature type="compositionally biased region" description="Low complexity" evidence="11">
    <location>
        <begin position="636"/>
        <end position="660"/>
    </location>
</feature>
<feature type="compositionally biased region" description="Polar residues" evidence="11">
    <location>
        <begin position="506"/>
        <end position="522"/>
    </location>
</feature>
<feature type="compositionally biased region" description="Low complexity" evidence="11">
    <location>
        <begin position="1645"/>
        <end position="1656"/>
    </location>
</feature>
<feature type="compositionally biased region" description="Polar residues" evidence="11">
    <location>
        <begin position="1683"/>
        <end position="1698"/>
    </location>
</feature>
<dbReference type="GO" id="GO:0012507">
    <property type="term" value="C:ER to Golgi transport vesicle membrane"/>
    <property type="evidence" value="ECO:0007669"/>
    <property type="project" value="TreeGrafter"/>
</dbReference>
<dbReference type="EMBL" id="QGMH01000090">
    <property type="protein sequence ID" value="TVY25600.1"/>
    <property type="molecule type" value="Genomic_DNA"/>
</dbReference>
<dbReference type="Pfam" id="PF12935">
    <property type="entry name" value="Sec16_N"/>
    <property type="match status" value="1"/>
</dbReference>
<evidence type="ECO:0000313" key="15">
    <source>
        <dbReference type="EMBL" id="TVY25600.1"/>
    </source>
</evidence>
<dbReference type="FunFam" id="1.25.40.1030:FF:000008">
    <property type="entry name" value="Protein transport protein sec16"/>
    <property type="match status" value="1"/>
</dbReference>
<dbReference type="GeneID" id="41986535"/>
<accession>A0A8H8TYP3</accession>
<comment type="caution">
    <text evidence="15">The sequence shown here is derived from an EMBL/GenBank/DDBJ whole genome shotgun (WGS) entry which is preliminary data.</text>
</comment>
<organism evidence="15 16">
    <name type="scientific">Lachnellula hyalina</name>
    <dbReference type="NCBI Taxonomy" id="1316788"/>
    <lineage>
        <taxon>Eukaryota</taxon>
        <taxon>Fungi</taxon>
        <taxon>Dikarya</taxon>
        <taxon>Ascomycota</taxon>
        <taxon>Pezizomycotina</taxon>
        <taxon>Leotiomycetes</taxon>
        <taxon>Helotiales</taxon>
        <taxon>Lachnaceae</taxon>
        <taxon>Lachnellula</taxon>
    </lineage>
</organism>
<evidence type="ECO:0000256" key="5">
    <source>
        <dbReference type="ARBA" id="ARBA00022892"/>
    </source>
</evidence>
<feature type="domain" description="Sec16 Sec23-binding" evidence="12">
    <location>
        <begin position="1196"/>
        <end position="1499"/>
    </location>
</feature>